<name>A0A653E3C4_9PSED</name>
<gene>
    <name evidence="3" type="ORF">PMYSY11_2191</name>
</gene>
<dbReference type="AlphaFoldDB" id="A0A653E3C4"/>
<dbReference type="InterPro" id="IPR009875">
    <property type="entry name" value="PilZ_domain"/>
</dbReference>
<protein>
    <recommendedName>
        <fullName evidence="1">Cyclic diguanosine monophosphate-binding protein</fullName>
        <shortName evidence="1">c-di-GMP-binding protein</shortName>
    </recommendedName>
    <alternativeName>
        <fullName evidence="1">Pilz domain-containing protein</fullName>
    </alternativeName>
</protein>
<dbReference type="InterPro" id="IPR027021">
    <property type="entry name" value="C-di-GMP_BP_PA4608"/>
</dbReference>
<dbReference type="Pfam" id="PF07238">
    <property type="entry name" value="PilZ"/>
    <property type="match status" value="1"/>
</dbReference>
<comment type="subunit">
    <text evidence="1">Monomer in both c-di-GMP-bound and free forms.</text>
</comment>
<keyword evidence="1" id="KW-0973">c-di-GMP</keyword>
<feature type="domain" description="PilZ" evidence="2">
    <location>
        <begin position="7"/>
        <end position="103"/>
    </location>
</feature>
<comment type="function">
    <text evidence="1">Binds the second messenger bis-(3'-5') cyclic dimeric guanosine monophosphate (c-di-GMP). Can bind two c-di-GMP molecules per monomer. May play a role in bacterial second-messenger regulated processes. Binding to c-di-GMP induces a conformational change of the C- and N-termini resulting in the exposure of a highly negative surface on one side of the protein to a possible effector protein.</text>
</comment>
<evidence type="ECO:0000256" key="1">
    <source>
        <dbReference type="PIRNR" id="PIRNR028141"/>
    </source>
</evidence>
<organism evidence="3">
    <name type="scientific">Pseudomonas marincola</name>
    <dbReference type="NCBI Taxonomy" id="437900"/>
    <lineage>
        <taxon>Bacteria</taxon>
        <taxon>Pseudomonadati</taxon>
        <taxon>Pseudomonadota</taxon>
        <taxon>Gammaproteobacteria</taxon>
        <taxon>Pseudomonadales</taxon>
        <taxon>Pseudomonadaceae</taxon>
        <taxon>Pseudomonas</taxon>
    </lineage>
</organism>
<dbReference type="Gene3D" id="2.40.10.220">
    <property type="entry name" value="predicted glycosyltransferase like domains"/>
    <property type="match status" value="1"/>
</dbReference>
<dbReference type="SUPFAM" id="SSF141371">
    <property type="entry name" value="PilZ domain-like"/>
    <property type="match status" value="1"/>
</dbReference>
<reference evidence="3" key="1">
    <citation type="submission" date="2019-02" db="EMBL/GenBank/DDBJ databases">
        <authorList>
            <consortium name="Genoscope - CEA"/>
            <person name="William W."/>
        </authorList>
    </citation>
    <scope>NUCLEOTIDE SEQUENCE [LARGE SCALE GENOMIC DNA]</scope>
    <source>
        <strain evidence="3">YSy11</strain>
    </source>
</reference>
<dbReference type="GO" id="GO:0035438">
    <property type="term" value="F:cyclic-di-GMP binding"/>
    <property type="evidence" value="ECO:0007669"/>
    <property type="project" value="InterPro"/>
</dbReference>
<evidence type="ECO:0000259" key="2">
    <source>
        <dbReference type="Pfam" id="PF07238"/>
    </source>
</evidence>
<proteinExistence type="predicted"/>
<keyword evidence="1" id="KW-0547">Nucleotide-binding</keyword>
<dbReference type="RefSeq" id="WP_150548267.1">
    <property type="nucleotide sequence ID" value="NZ_LR215729.2"/>
</dbReference>
<evidence type="ECO:0000313" key="3">
    <source>
        <dbReference type="EMBL" id="VEV97237.1"/>
    </source>
</evidence>
<dbReference type="EMBL" id="LR215729">
    <property type="protein sequence ID" value="VEV97237.1"/>
    <property type="molecule type" value="Genomic_DNA"/>
</dbReference>
<sequence>MSEHANDRRRFHRIAFDAPTQILQGNAQWATELHDLSLRGLLAVRPADFSGDSAQEFTLRVELGAETVVEMEATLARDDGELLAFTCQHIDLDSISHLRRLVELNLADSDLLERELAALGESA</sequence>
<accession>A0A653E3C4</accession>
<dbReference type="PIRSF" id="PIRSF028141">
    <property type="entry name" value="C-di-GMP_BP_PA4608"/>
    <property type="match status" value="1"/>
</dbReference>